<dbReference type="PANTHER" id="PTHR15020:SF11">
    <property type="entry name" value="OS06G0360300 PROTEIN"/>
    <property type="match status" value="1"/>
</dbReference>
<dbReference type="Proteomes" id="UP000198406">
    <property type="component" value="Unassembled WGS sequence"/>
</dbReference>
<protein>
    <recommendedName>
        <fullName evidence="5">NAD(P)-binding domain-containing protein</fullName>
    </recommendedName>
</protein>
<evidence type="ECO:0000256" key="2">
    <source>
        <dbReference type="SAM" id="SignalP"/>
    </source>
</evidence>
<evidence type="ECO:0000256" key="1">
    <source>
        <dbReference type="SAM" id="Phobius"/>
    </source>
</evidence>
<evidence type="ECO:0008006" key="5">
    <source>
        <dbReference type="Google" id="ProtNLM"/>
    </source>
</evidence>
<evidence type="ECO:0000313" key="4">
    <source>
        <dbReference type="Proteomes" id="UP000198406"/>
    </source>
</evidence>
<dbReference type="Gene3D" id="3.40.50.720">
    <property type="entry name" value="NAD(P)-binding Rossmann-like Domain"/>
    <property type="match status" value="1"/>
</dbReference>
<keyword evidence="2" id="KW-0732">Signal</keyword>
<feature type="transmembrane region" description="Helical" evidence="1">
    <location>
        <begin position="427"/>
        <end position="447"/>
    </location>
</feature>
<proteinExistence type="predicted"/>
<evidence type="ECO:0000313" key="3">
    <source>
        <dbReference type="EMBL" id="GAX28806.1"/>
    </source>
</evidence>
<dbReference type="PANTHER" id="PTHR15020">
    <property type="entry name" value="FLAVIN REDUCTASE-RELATED"/>
    <property type="match status" value="1"/>
</dbReference>
<feature type="chain" id="PRO_5012148060" description="NAD(P)-binding domain-containing protein" evidence="2">
    <location>
        <begin position="20"/>
        <end position="508"/>
    </location>
</feature>
<sequence>MRKIRVITTIILGLSLSQALLFKSKTRVPSLQHAWADSSYERDIPTETMAAVPEPAVVPSQPKIVVLGATGKIGRLVVSQLLETNGEATIVAVVRDYDKACRVLYDDLITVNKKKRPVLQIVEANLVPPEELPGYSNIDEDEEEEWRKRATSAAAFYGTSIQDYNNQHAYPADEVLEDAIRGCTAIISCVGSVRPTNLWTDFLLLWRVWRKDVSAWCSDARHPYYVHYRSTRRALALAEKEQLRRQSLQTLEEDDTLKRKSTDVPSRIRFVRISDLCLQQQPWHFVPLLTNIMHSMVFRYQDMTEQVLQSSSLVDTIVLRPGDLSDDERNVNTTALQVDPSGKLPSPSRVGREDVASLAVSSALFRIPNATQASHYTLAVRWVGEDLHPYPAQGTMKDGFANAHACLRHAFQKKIASTARRRNIKPYALFTTIPVYTMLFLLLRSLTHNLLPLVLSHLPGKTILLPFISRIGKLMALVCGVLAGQLGALQQISFSRFFAKSAPKFISF</sequence>
<dbReference type="AlphaFoldDB" id="A0A1Z5KR75"/>
<dbReference type="EMBL" id="BDSP01000280">
    <property type="protein sequence ID" value="GAX28806.1"/>
    <property type="molecule type" value="Genomic_DNA"/>
</dbReference>
<accession>A0A1Z5KR75</accession>
<keyword evidence="1" id="KW-0812">Transmembrane</keyword>
<dbReference type="InterPro" id="IPR036291">
    <property type="entry name" value="NAD(P)-bd_dom_sf"/>
</dbReference>
<feature type="transmembrane region" description="Helical" evidence="1">
    <location>
        <begin position="467"/>
        <end position="489"/>
    </location>
</feature>
<gene>
    <name evidence="3" type="ORF">FisN_34Hh016</name>
</gene>
<name>A0A1Z5KR75_FISSO</name>
<keyword evidence="4" id="KW-1185">Reference proteome</keyword>
<reference evidence="3 4" key="1">
    <citation type="journal article" date="2015" name="Plant Cell">
        <title>Oil accumulation by the oleaginous diatom Fistulifera solaris as revealed by the genome and transcriptome.</title>
        <authorList>
            <person name="Tanaka T."/>
            <person name="Maeda Y."/>
            <person name="Veluchamy A."/>
            <person name="Tanaka M."/>
            <person name="Abida H."/>
            <person name="Marechal E."/>
            <person name="Bowler C."/>
            <person name="Muto M."/>
            <person name="Sunaga Y."/>
            <person name="Tanaka M."/>
            <person name="Yoshino T."/>
            <person name="Taniguchi T."/>
            <person name="Fukuda Y."/>
            <person name="Nemoto M."/>
            <person name="Matsumoto M."/>
            <person name="Wong P.S."/>
            <person name="Aburatani S."/>
            <person name="Fujibuchi W."/>
        </authorList>
    </citation>
    <scope>NUCLEOTIDE SEQUENCE [LARGE SCALE GENOMIC DNA]</scope>
    <source>
        <strain evidence="3 4">JPCC DA0580</strain>
    </source>
</reference>
<keyword evidence="1" id="KW-1133">Transmembrane helix</keyword>
<dbReference type="SUPFAM" id="SSF51735">
    <property type="entry name" value="NAD(P)-binding Rossmann-fold domains"/>
    <property type="match status" value="1"/>
</dbReference>
<organism evidence="3 4">
    <name type="scientific">Fistulifera solaris</name>
    <name type="common">Oleaginous diatom</name>
    <dbReference type="NCBI Taxonomy" id="1519565"/>
    <lineage>
        <taxon>Eukaryota</taxon>
        <taxon>Sar</taxon>
        <taxon>Stramenopiles</taxon>
        <taxon>Ochrophyta</taxon>
        <taxon>Bacillariophyta</taxon>
        <taxon>Bacillariophyceae</taxon>
        <taxon>Bacillariophycidae</taxon>
        <taxon>Naviculales</taxon>
        <taxon>Naviculaceae</taxon>
        <taxon>Fistulifera</taxon>
    </lineage>
</organism>
<dbReference type="OrthoDB" id="42690at2759"/>
<feature type="signal peptide" evidence="2">
    <location>
        <begin position="1"/>
        <end position="19"/>
    </location>
</feature>
<dbReference type="InParanoid" id="A0A1Z5KR75"/>
<comment type="caution">
    <text evidence="3">The sequence shown here is derived from an EMBL/GenBank/DDBJ whole genome shotgun (WGS) entry which is preliminary data.</text>
</comment>
<keyword evidence="1" id="KW-0472">Membrane</keyword>